<dbReference type="Pfam" id="PF17389">
    <property type="entry name" value="Bac_rhamnosid6H"/>
    <property type="match status" value="1"/>
</dbReference>
<proteinExistence type="predicted"/>
<dbReference type="InterPro" id="IPR016007">
    <property type="entry name" value="Alpha_rhamnosid"/>
</dbReference>
<dbReference type="Pfam" id="PF05592">
    <property type="entry name" value="Bac_rhamnosid"/>
    <property type="match status" value="1"/>
</dbReference>
<dbReference type="AlphaFoldDB" id="A0A1T4WPK3"/>
<dbReference type="Proteomes" id="UP000189735">
    <property type="component" value="Unassembled WGS sequence"/>
</dbReference>
<dbReference type="PANTHER" id="PTHR33307">
    <property type="entry name" value="ALPHA-RHAMNOSIDASE (EUROFUNG)"/>
    <property type="match status" value="1"/>
</dbReference>
<dbReference type="Pfam" id="PF17390">
    <property type="entry name" value="Bac_rhamnosid_C"/>
    <property type="match status" value="1"/>
</dbReference>
<evidence type="ECO:0000259" key="5">
    <source>
        <dbReference type="Pfam" id="PF08531"/>
    </source>
</evidence>
<dbReference type="Gene3D" id="2.60.40.10">
    <property type="entry name" value="Immunoglobulins"/>
    <property type="match status" value="1"/>
</dbReference>
<feature type="domain" description="Alpha-L-rhamnosidase six-hairpin glycosidase" evidence="6">
    <location>
        <begin position="450"/>
        <end position="801"/>
    </location>
</feature>
<dbReference type="Gene3D" id="1.50.10.10">
    <property type="match status" value="1"/>
</dbReference>
<evidence type="ECO:0000259" key="7">
    <source>
        <dbReference type="Pfam" id="PF17390"/>
    </source>
</evidence>
<accession>A0A1T4WPK3</accession>
<dbReference type="PANTHER" id="PTHR33307:SF6">
    <property type="entry name" value="ALPHA-RHAMNOSIDASE (EUROFUNG)-RELATED"/>
    <property type="match status" value="1"/>
</dbReference>
<evidence type="ECO:0000313" key="8">
    <source>
        <dbReference type="EMBL" id="SKA79292.1"/>
    </source>
</evidence>
<evidence type="ECO:0000256" key="2">
    <source>
        <dbReference type="ARBA" id="ARBA00012652"/>
    </source>
</evidence>
<dbReference type="InterPro" id="IPR035396">
    <property type="entry name" value="Bac_rhamnosid6H"/>
</dbReference>
<dbReference type="Gene3D" id="2.60.420.10">
    <property type="entry name" value="Maltose phosphorylase, domain 3"/>
    <property type="match status" value="1"/>
</dbReference>
<organism evidence="8 9">
    <name type="scientific">Agreia bicolorata</name>
    <dbReference type="NCBI Taxonomy" id="110935"/>
    <lineage>
        <taxon>Bacteria</taxon>
        <taxon>Bacillati</taxon>
        <taxon>Actinomycetota</taxon>
        <taxon>Actinomycetes</taxon>
        <taxon>Micrococcales</taxon>
        <taxon>Microbacteriaceae</taxon>
        <taxon>Agreia</taxon>
    </lineage>
</organism>
<evidence type="ECO:0000313" key="9">
    <source>
        <dbReference type="Proteomes" id="UP000189735"/>
    </source>
</evidence>
<dbReference type="RefSeq" id="WP_078712909.1">
    <property type="nucleotide sequence ID" value="NZ_FUYG01000001.1"/>
</dbReference>
<dbReference type="GO" id="GO:0005975">
    <property type="term" value="P:carbohydrate metabolic process"/>
    <property type="evidence" value="ECO:0007669"/>
    <property type="project" value="InterPro"/>
</dbReference>
<evidence type="ECO:0000259" key="4">
    <source>
        <dbReference type="Pfam" id="PF05592"/>
    </source>
</evidence>
<dbReference type="InterPro" id="IPR008902">
    <property type="entry name" value="Rhamnosid_concanavalin"/>
</dbReference>
<evidence type="ECO:0000256" key="1">
    <source>
        <dbReference type="ARBA" id="ARBA00001445"/>
    </source>
</evidence>
<dbReference type="InterPro" id="IPR008928">
    <property type="entry name" value="6-hairpin_glycosidase_sf"/>
</dbReference>
<dbReference type="Pfam" id="PF08531">
    <property type="entry name" value="Bac_rhamnosid_N"/>
    <property type="match status" value="1"/>
</dbReference>
<dbReference type="Pfam" id="PF25788">
    <property type="entry name" value="Ig_Rha78A_N"/>
    <property type="match status" value="1"/>
</dbReference>
<evidence type="ECO:0000256" key="3">
    <source>
        <dbReference type="ARBA" id="ARBA00022801"/>
    </source>
</evidence>
<dbReference type="GO" id="GO:0030596">
    <property type="term" value="F:alpha-L-rhamnosidase activity"/>
    <property type="evidence" value="ECO:0007669"/>
    <property type="project" value="UniProtKB-EC"/>
</dbReference>
<dbReference type="EMBL" id="FUYG01000001">
    <property type="protein sequence ID" value="SKA79292.1"/>
    <property type="molecule type" value="Genomic_DNA"/>
</dbReference>
<feature type="domain" description="Alpha-L-rhamnosidase concanavalin-like" evidence="4">
    <location>
        <begin position="342"/>
        <end position="445"/>
    </location>
</feature>
<dbReference type="Gene3D" id="2.60.120.260">
    <property type="entry name" value="Galactose-binding domain-like"/>
    <property type="match status" value="2"/>
</dbReference>
<dbReference type="SUPFAM" id="SSF48208">
    <property type="entry name" value="Six-hairpin glycosidases"/>
    <property type="match status" value="1"/>
</dbReference>
<name>A0A1T4WPK3_9MICO</name>
<dbReference type="InterPro" id="IPR012341">
    <property type="entry name" value="6hp_glycosidase-like_sf"/>
</dbReference>
<comment type="catalytic activity">
    <reaction evidence="1">
        <text>Hydrolysis of terminal non-reducing alpha-L-rhamnose residues in alpha-L-rhamnosides.</text>
        <dbReference type="EC" id="3.2.1.40"/>
    </reaction>
</comment>
<dbReference type="InterPro" id="IPR013737">
    <property type="entry name" value="Bac_rhamnosid_N"/>
</dbReference>
<gene>
    <name evidence="8" type="ORF">SAMN06295879_0023</name>
</gene>
<feature type="domain" description="Alpha-L-rhamnosidase C-terminal" evidence="7">
    <location>
        <begin position="803"/>
        <end position="876"/>
    </location>
</feature>
<protein>
    <recommendedName>
        <fullName evidence="2">alpha-L-rhamnosidase</fullName>
        <ecNumber evidence="2">3.2.1.40</ecNumber>
    </recommendedName>
</protein>
<dbReference type="InterPro" id="IPR035398">
    <property type="entry name" value="Bac_rhamnosid_C"/>
</dbReference>
<reference evidence="9" key="1">
    <citation type="submission" date="2017-02" db="EMBL/GenBank/DDBJ databases">
        <authorList>
            <person name="Varghese N."/>
            <person name="Submissions S."/>
        </authorList>
    </citation>
    <scope>NUCLEOTIDE SEQUENCE [LARGE SCALE GENOMIC DNA]</scope>
    <source>
        <strain evidence="9">VKM Ac-2052</strain>
    </source>
</reference>
<evidence type="ECO:0000259" key="6">
    <source>
        <dbReference type="Pfam" id="PF17389"/>
    </source>
</evidence>
<sequence>MTASPTTTQTADLTGSVPAYAAPVVVSAPRFEHLREPLGIGVASPRLSWKLAAPAGFEQSAYQIEAVRRGGRTQSEAAVSSEQLLVEWPFEPLVSRESAAVRVRVQDGDGEWSAWSPAATVEAGLLEPSEWSALPVGGAWAEDPDAERRPSLVRREFSLPDDVVGARLYVTAHGLAEVEINGRRIGQDALAPDWTVYGKRLTYRTYDVLDALRTGDNAIGAWLGDGWYRGRIGFHGGYPNLYGADLSLIAQLEMTHADGRRTTIATDEDWSAGFGPILRSNLYFGEHYDAREEIAGWSLPGFTGDGFSPVAVRSRDAATLVAPQGPPVRNTQIVSPAQVITSPSGATVLDFGQNLVGRLRIRVSGARGATVQLRHAEVMQDGEIYTRPLRGALATDRYTLRGAADSDTDHVEVWEPRFTFHGFRYAEITGWPGEFDASNVEALVYHSDMERTGWFESSDPLLDRLHENVVWGMRGNFVGLPTDCPQRDERLGWTGDIQVFAPTASFLYDCAGFLGGWLRDVEAEQLSDGTIPWYVPVIPGGSEWTPIRPGAVWGDVAVLTPWTLFERFGDRGVLATQYESATRWVDLVDRLAGPSHLWNTGFQLGDWLDPAAPPEDPADAATDRYLVATAYFARSAQRLAETAVELGREDDAAHYGRLAAAIREAFAAEYVLESGELTSDAQTAYSLALEFGLFPTFEQREWAGGRLAELVAQAGNRIATGFAGTPLITDALTDSGHLRTAYDLLFEDECPSWLYTVKQGGTTIWERWDSLRPDGSVNPGGMTSFNHYALGAVADWMHRTIGGLTSVAPGSRRVRIAPRPDPRLTSAAVAHESPYGRISVSWRVVGGELAVAVVVPVGVTAEIALPGDEERVVAHGEHRFVVPFVSGSEHR</sequence>
<dbReference type="EC" id="3.2.1.40" evidence="2"/>
<keyword evidence="3" id="KW-0378">Hydrolase</keyword>
<feature type="domain" description="Bacterial alpha-L-rhamnosidase N-terminal" evidence="5">
    <location>
        <begin position="163"/>
        <end position="332"/>
    </location>
</feature>
<dbReference type="InterPro" id="IPR013783">
    <property type="entry name" value="Ig-like_fold"/>
</dbReference>
<dbReference type="PIRSF" id="PIRSF010631">
    <property type="entry name" value="A-rhamnsds"/>
    <property type="match status" value="1"/>
</dbReference>